<evidence type="ECO:0000313" key="2">
    <source>
        <dbReference type="Proteomes" id="UP000541109"/>
    </source>
</evidence>
<reference evidence="1 2" key="1">
    <citation type="submission" date="2020-07" db="EMBL/GenBank/DDBJ databases">
        <title>Stappia sp., F7233, whole genome shotgun sequencing project.</title>
        <authorList>
            <person name="Jiang S."/>
            <person name="Liu Z.W."/>
            <person name="Du Z.J."/>
        </authorList>
    </citation>
    <scope>NUCLEOTIDE SEQUENCE [LARGE SCALE GENOMIC DNA]</scope>
    <source>
        <strain evidence="1 2">F7233</strain>
    </source>
</reference>
<gene>
    <name evidence="1" type="ORF">H2509_15280</name>
</gene>
<accession>A0A839AFR4</accession>
<dbReference type="Proteomes" id="UP000541109">
    <property type="component" value="Unassembled WGS sequence"/>
</dbReference>
<organism evidence="1 2">
    <name type="scientific">Stappia albiluteola</name>
    <dbReference type="NCBI Taxonomy" id="2758565"/>
    <lineage>
        <taxon>Bacteria</taxon>
        <taxon>Pseudomonadati</taxon>
        <taxon>Pseudomonadota</taxon>
        <taxon>Alphaproteobacteria</taxon>
        <taxon>Hyphomicrobiales</taxon>
        <taxon>Stappiaceae</taxon>
        <taxon>Stappia</taxon>
    </lineage>
</organism>
<protein>
    <recommendedName>
        <fullName evidence="3">Lipocalin-like domain-containing protein</fullName>
    </recommendedName>
</protein>
<dbReference type="AlphaFoldDB" id="A0A839AFR4"/>
<sequence>MQDKIRPFLGTWLLDLDDSEFDQSALPRSGSCRIEEEFGLVNIRMSLVESGGDELNVVLSGIPDGPETPMRESGLIDSMVLYFEGSRTLTSQARRNGVPLMTARRTLSDDGHALEIEQTVEVPGQGLVSNTAIYRRAQ</sequence>
<dbReference type="RefSeq" id="WP_182166825.1">
    <property type="nucleotide sequence ID" value="NZ_JACFXV010000063.1"/>
</dbReference>
<comment type="caution">
    <text evidence="1">The sequence shown here is derived from an EMBL/GenBank/DDBJ whole genome shotgun (WGS) entry which is preliminary data.</text>
</comment>
<name>A0A839AFR4_9HYPH</name>
<proteinExistence type="predicted"/>
<keyword evidence="2" id="KW-1185">Reference proteome</keyword>
<dbReference type="EMBL" id="JACFXV010000063">
    <property type="protein sequence ID" value="MBA5778491.1"/>
    <property type="molecule type" value="Genomic_DNA"/>
</dbReference>
<evidence type="ECO:0000313" key="1">
    <source>
        <dbReference type="EMBL" id="MBA5778491.1"/>
    </source>
</evidence>
<evidence type="ECO:0008006" key="3">
    <source>
        <dbReference type="Google" id="ProtNLM"/>
    </source>
</evidence>